<dbReference type="EMBL" id="DS113217">
    <property type="protein sequence ID" value="EAY18546.1"/>
    <property type="molecule type" value="Genomic_DNA"/>
</dbReference>
<feature type="transmembrane region" description="Helical" evidence="1">
    <location>
        <begin position="161"/>
        <end position="182"/>
    </location>
</feature>
<organism evidence="2 3">
    <name type="scientific">Trichomonas vaginalis (strain ATCC PRA-98 / G3)</name>
    <dbReference type="NCBI Taxonomy" id="412133"/>
    <lineage>
        <taxon>Eukaryota</taxon>
        <taxon>Metamonada</taxon>
        <taxon>Parabasalia</taxon>
        <taxon>Trichomonadida</taxon>
        <taxon>Trichomonadidae</taxon>
        <taxon>Trichomonas</taxon>
    </lineage>
</organism>
<accession>A2DLU3</accession>
<reference evidence="2" key="1">
    <citation type="submission" date="2006-10" db="EMBL/GenBank/DDBJ databases">
        <authorList>
            <person name="Amadeo P."/>
            <person name="Zhao Q."/>
            <person name="Wortman J."/>
            <person name="Fraser-Liggett C."/>
            <person name="Carlton J."/>
        </authorList>
    </citation>
    <scope>NUCLEOTIDE SEQUENCE</scope>
    <source>
        <strain evidence="2">G3</strain>
    </source>
</reference>
<gene>
    <name evidence="2" type="ORF">TVAG_462310</name>
</gene>
<keyword evidence="1" id="KW-1133">Transmembrane helix</keyword>
<name>A2DLU3_TRIV3</name>
<dbReference type="Proteomes" id="UP000001542">
    <property type="component" value="Unassembled WGS sequence"/>
</dbReference>
<protein>
    <recommendedName>
        <fullName evidence="4">Tetraspanin family protein</fullName>
    </recommendedName>
</protein>
<dbReference type="KEGG" id="tva:5464071"/>
<evidence type="ECO:0000313" key="3">
    <source>
        <dbReference type="Proteomes" id="UP000001542"/>
    </source>
</evidence>
<dbReference type="VEuPathDB" id="TrichDB:TVAGG3_1012050"/>
<evidence type="ECO:0000256" key="1">
    <source>
        <dbReference type="SAM" id="Phobius"/>
    </source>
</evidence>
<dbReference type="AlphaFoldDB" id="A2DLU3"/>
<sequence length="208" mass="22875">MGDCCKATTFLISCCILIGAVGSLIAYLLGKYWKILSDTNFKKIRLWLIVALAVIVVLLILCILLSLCNSKFSRNLVSIILIIFNLVILAIAIIVFIFGKKVPTIVSDKWTSGNLGVLIQNTFKCCNFESHKEYKDNCSKDYLTVDCKGKADKVASSVNTVGGILIGIFVGFSLIIVILFWIACKSGDNDDSAIPTKDQFNTPLTYGW</sequence>
<keyword evidence="3" id="KW-1185">Reference proteome</keyword>
<evidence type="ECO:0000313" key="2">
    <source>
        <dbReference type="EMBL" id="EAY18546.1"/>
    </source>
</evidence>
<dbReference type="InParanoid" id="A2DLU3"/>
<keyword evidence="1" id="KW-0812">Transmembrane</keyword>
<feature type="transmembrane region" description="Helical" evidence="1">
    <location>
        <begin position="7"/>
        <end position="29"/>
    </location>
</feature>
<feature type="transmembrane region" description="Helical" evidence="1">
    <location>
        <begin position="79"/>
        <end position="99"/>
    </location>
</feature>
<feature type="transmembrane region" description="Helical" evidence="1">
    <location>
        <begin position="44"/>
        <end position="67"/>
    </location>
</feature>
<dbReference type="RefSeq" id="XP_001579532.1">
    <property type="nucleotide sequence ID" value="XM_001579482.1"/>
</dbReference>
<dbReference type="SMR" id="A2DLU3"/>
<dbReference type="VEuPathDB" id="TrichDB:TVAG_462310"/>
<evidence type="ECO:0008006" key="4">
    <source>
        <dbReference type="Google" id="ProtNLM"/>
    </source>
</evidence>
<keyword evidence="1" id="KW-0472">Membrane</keyword>
<reference evidence="2" key="2">
    <citation type="journal article" date="2007" name="Science">
        <title>Draft genome sequence of the sexually transmitted pathogen Trichomonas vaginalis.</title>
        <authorList>
            <person name="Carlton J.M."/>
            <person name="Hirt R.P."/>
            <person name="Silva J.C."/>
            <person name="Delcher A.L."/>
            <person name="Schatz M."/>
            <person name="Zhao Q."/>
            <person name="Wortman J.R."/>
            <person name="Bidwell S.L."/>
            <person name="Alsmark U.C.M."/>
            <person name="Besteiro S."/>
            <person name="Sicheritz-Ponten T."/>
            <person name="Noel C.J."/>
            <person name="Dacks J.B."/>
            <person name="Foster P.G."/>
            <person name="Simillion C."/>
            <person name="Van de Peer Y."/>
            <person name="Miranda-Saavedra D."/>
            <person name="Barton G.J."/>
            <person name="Westrop G.D."/>
            <person name="Mueller S."/>
            <person name="Dessi D."/>
            <person name="Fiori P.L."/>
            <person name="Ren Q."/>
            <person name="Paulsen I."/>
            <person name="Zhang H."/>
            <person name="Bastida-Corcuera F.D."/>
            <person name="Simoes-Barbosa A."/>
            <person name="Brown M.T."/>
            <person name="Hayes R.D."/>
            <person name="Mukherjee M."/>
            <person name="Okumura C.Y."/>
            <person name="Schneider R."/>
            <person name="Smith A.J."/>
            <person name="Vanacova S."/>
            <person name="Villalvazo M."/>
            <person name="Haas B.J."/>
            <person name="Pertea M."/>
            <person name="Feldblyum T.V."/>
            <person name="Utterback T.R."/>
            <person name="Shu C.L."/>
            <person name="Osoegawa K."/>
            <person name="de Jong P.J."/>
            <person name="Hrdy I."/>
            <person name="Horvathova L."/>
            <person name="Zubacova Z."/>
            <person name="Dolezal P."/>
            <person name="Malik S.B."/>
            <person name="Logsdon J.M. Jr."/>
            <person name="Henze K."/>
            <person name="Gupta A."/>
            <person name="Wang C.C."/>
            <person name="Dunne R.L."/>
            <person name="Upcroft J.A."/>
            <person name="Upcroft P."/>
            <person name="White O."/>
            <person name="Salzberg S.L."/>
            <person name="Tang P."/>
            <person name="Chiu C.-H."/>
            <person name="Lee Y.-S."/>
            <person name="Embley T.M."/>
            <person name="Coombs G.H."/>
            <person name="Mottram J.C."/>
            <person name="Tachezy J."/>
            <person name="Fraser-Liggett C.M."/>
            <person name="Johnson P.J."/>
        </authorList>
    </citation>
    <scope>NUCLEOTIDE SEQUENCE [LARGE SCALE GENOMIC DNA]</scope>
    <source>
        <strain evidence="2">G3</strain>
    </source>
</reference>
<proteinExistence type="predicted"/>